<evidence type="ECO:0000256" key="19">
    <source>
        <dbReference type="PIRSR" id="PIRSR600823-4"/>
    </source>
</evidence>
<proteinExistence type="inferred from homology"/>
<comment type="subcellular location">
    <subcellularLocation>
        <location evidence="3 21">Secreted</location>
    </subcellularLocation>
</comment>
<dbReference type="GO" id="GO:0042744">
    <property type="term" value="P:hydrogen peroxide catabolic process"/>
    <property type="evidence" value="ECO:0007669"/>
    <property type="project" value="UniProtKB-KW"/>
</dbReference>
<keyword evidence="8 21" id="KW-0349">Heme</keyword>
<sequence length="338" mass="35598">MARRCSSGSSSNVPALLAVASLLLLLVGLSDGQLQVGFYSKSCPGAESTVASVVRQSGNADRTILPALLRLQFHDCFVRGCDGSVLIKGGGASKAEVDNSKHQGLRGLEIIEGAKTQLEAQCPGVVSCADIVVLAARDAVAFTGGPSFDVPTGRRDGKVSNLRDADALPDVHDGIDALRSKFRANGLDEKDLVLLTAAHTVGTTACFFLQDRLYNFPLPGGGRGSDPTIPPGFLSELKSRCAPGDFNTRLPLDRGSEGVFDTSILRNIRNGFAVIGSDAALYNDTATVDVVDSYSGLLSNFFGPYFRQDFADAMVRMGSIGVVTGSNGEVRKVCSKFN</sequence>
<feature type="binding site" description="axial binding residue" evidence="18">
    <location>
        <position position="199"/>
    </location>
    <ligand>
        <name>heme b</name>
        <dbReference type="ChEBI" id="CHEBI:60344"/>
    </ligand>
    <ligandPart>
        <name>Fe</name>
        <dbReference type="ChEBI" id="CHEBI:18248"/>
    </ligandPart>
</feature>
<dbReference type="PRINTS" id="PR00461">
    <property type="entry name" value="PLPEROXIDASE"/>
</dbReference>
<evidence type="ECO:0000256" key="7">
    <source>
        <dbReference type="ARBA" id="ARBA00022559"/>
    </source>
</evidence>
<evidence type="ECO:0000256" key="15">
    <source>
        <dbReference type="ARBA" id="ARBA00023324"/>
    </source>
</evidence>
<evidence type="ECO:0000256" key="3">
    <source>
        <dbReference type="ARBA" id="ARBA00004613"/>
    </source>
</evidence>
<evidence type="ECO:0000256" key="12">
    <source>
        <dbReference type="ARBA" id="ARBA00023002"/>
    </source>
</evidence>
<keyword evidence="9 18" id="KW-0479">Metal-binding</keyword>
<dbReference type="FunFam" id="1.10.420.10:FF:000010">
    <property type="entry name" value="Peroxidase"/>
    <property type="match status" value="1"/>
</dbReference>
<evidence type="ECO:0000256" key="1">
    <source>
        <dbReference type="ARBA" id="ARBA00000189"/>
    </source>
</evidence>
<evidence type="ECO:0000256" key="21">
    <source>
        <dbReference type="RuleBase" id="RU362060"/>
    </source>
</evidence>
<dbReference type="EMBL" id="LWDX02041871">
    <property type="protein sequence ID" value="OEL23693.1"/>
    <property type="molecule type" value="Genomic_DNA"/>
</dbReference>
<feature type="binding site" evidence="18">
    <location>
        <position position="75"/>
    </location>
    <ligand>
        <name>Ca(2+)</name>
        <dbReference type="ChEBI" id="CHEBI:29108"/>
        <label>1</label>
    </ligand>
</feature>
<name>A0A1E5VEX0_9POAL</name>
<gene>
    <name evidence="23" type="ORF">BAE44_0015288</name>
</gene>
<evidence type="ECO:0000259" key="22">
    <source>
        <dbReference type="PROSITE" id="PS50873"/>
    </source>
</evidence>
<accession>A0A1E5VEX0</accession>
<evidence type="ECO:0000256" key="2">
    <source>
        <dbReference type="ARBA" id="ARBA00002322"/>
    </source>
</evidence>
<evidence type="ECO:0000256" key="17">
    <source>
        <dbReference type="PIRSR" id="PIRSR600823-2"/>
    </source>
</evidence>
<feature type="binding site" evidence="18">
    <location>
        <position position="253"/>
    </location>
    <ligand>
        <name>Ca(2+)</name>
        <dbReference type="ChEBI" id="CHEBI:29108"/>
        <label>2</label>
    </ligand>
</feature>
<feature type="active site" description="Proton acceptor" evidence="16">
    <location>
        <position position="74"/>
    </location>
</feature>
<reference evidence="23 24" key="1">
    <citation type="submission" date="2016-09" db="EMBL/GenBank/DDBJ databases">
        <title>The draft genome of Dichanthelium oligosanthes: A C3 panicoid grass species.</title>
        <authorList>
            <person name="Studer A.J."/>
            <person name="Schnable J.C."/>
            <person name="Brutnell T.P."/>
        </authorList>
    </citation>
    <scope>NUCLEOTIDE SEQUENCE [LARGE SCALE GENOMIC DNA]</scope>
    <source>
        <strain evidence="24">cv. Kellogg 1175</strain>
        <tissue evidence="23">Leaf</tissue>
    </source>
</reference>
<evidence type="ECO:0000256" key="20">
    <source>
        <dbReference type="PIRSR" id="PIRSR600823-5"/>
    </source>
</evidence>
<evidence type="ECO:0000313" key="23">
    <source>
        <dbReference type="EMBL" id="OEL23693.1"/>
    </source>
</evidence>
<evidence type="ECO:0000256" key="13">
    <source>
        <dbReference type="ARBA" id="ARBA00023004"/>
    </source>
</evidence>
<feature type="binding site" evidence="18">
    <location>
        <position position="261"/>
    </location>
    <ligand>
        <name>Ca(2+)</name>
        <dbReference type="ChEBI" id="CHEBI:29108"/>
        <label>2</label>
    </ligand>
</feature>
<dbReference type="CDD" id="cd00693">
    <property type="entry name" value="secretory_peroxidase"/>
    <property type="match status" value="1"/>
</dbReference>
<dbReference type="GO" id="GO:0046872">
    <property type="term" value="F:metal ion binding"/>
    <property type="evidence" value="ECO:0007669"/>
    <property type="project" value="UniProtKB-UniRule"/>
</dbReference>
<dbReference type="InterPro" id="IPR010255">
    <property type="entry name" value="Haem_peroxidase_sf"/>
</dbReference>
<feature type="binding site" evidence="18">
    <location>
        <position position="200"/>
    </location>
    <ligand>
        <name>Ca(2+)</name>
        <dbReference type="ChEBI" id="CHEBI:29108"/>
        <label>2</label>
    </ligand>
</feature>
<feature type="disulfide bond" evidence="20">
    <location>
        <begin position="43"/>
        <end position="122"/>
    </location>
</feature>
<feature type="disulfide bond" evidence="20">
    <location>
        <begin position="206"/>
        <end position="241"/>
    </location>
</feature>
<keyword evidence="11 18" id="KW-0106">Calcium</keyword>
<feature type="disulfide bond" evidence="20">
    <location>
        <begin position="128"/>
        <end position="334"/>
    </location>
</feature>
<dbReference type="PANTHER" id="PTHR31235">
    <property type="entry name" value="PEROXIDASE 25-RELATED"/>
    <property type="match status" value="1"/>
</dbReference>
<feature type="binding site" evidence="17">
    <location>
        <position position="169"/>
    </location>
    <ligand>
        <name>substrate</name>
    </ligand>
</feature>
<evidence type="ECO:0000256" key="8">
    <source>
        <dbReference type="ARBA" id="ARBA00022617"/>
    </source>
</evidence>
<keyword evidence="14 20" id="KW-1015">Disulfide bond</keyword>
<dbReference type="OrthoDB" id="2113341at2759"/>
<evidence type="ECO:0000256" key="16">
    <source>
        <dbReference type="PIRSR" id="PIRSR600823-1"/>
    </source>
</evidence>
<dbReference type="PROSITE" id="PS50873">
    <property type="entry name" value="PEROXIDASE_4"/>
    <property type="match status" value="1"/>
</dbReference>
<dbReference type="GO" id="GO:0140825">
    <property type="term" value="F:lactoperoxidase activity"/>
    <property type="evidence" value="ECO:0007669"/>
    <property type="project" value="UniProtKB-EC"/>
</dbReference>
<keyword evidence="13 18" id="KW-0408">Iron</keyword>
<evidence type="ECO:0000256" key="18">
    <source>
        <dbReference type="PIRSR" id="PIRSR600823-3"/>
    </source>
</evidence>
<evidence type="ECO:0000313" key="24">
    <source>
        <dbReference type="Proteomes" id="UP000095767"/>
    </source>
</evidence>
<feature type="domain" description="Plant heme peroxidase family profile" evidence="22">
    <location>
        <begin position="33"/>
        <end position="338"/>
    </location>
</feature>
<evidence type="ECO:0000256" key="11">
    <source>
        <dbReference type="ARBA" id="ARBA00022837"/>
    </source>
</evidence>
<comment type="function">
    <text evidence="2">Removal of H(2)O(2), oxidation of toxic reductants, biosynthesis and degradation of lignin, suberization, auxin catabolism, response to environmental stresses such as wounding, pathogen attack and oxidative stress. These functions might be dependent on each isozyme/isoform in each plant tissue.</text>
</comment>
<comment type="similarity">
    <text evidence="21">Belongs to the peroxidase family. Classical plant (class III) peroxidase subfamily.</text>
</comment>
<feature type="signal peptide" evidence="21">
    <location>
        <begin position="1"/>
        <end position="32"/>
    </location>
</feature>
<feature type="disulfide bond" evidence="20">
    <location>
        <begin position="76"/>
        <end position="81"/>
    </location>
</feature>
<dbReference type="GO" id="GO:0020037">
    <property type="term" value="F:heme binding"/>
    <property type="evidence" value="ECO:0007669"/>
    <property type="project" value="UniProtKB-UniRule"/>
</dbReference>
<dbReference type="PROSITE" id="PS00435">
    <property type="entry name" value="PEROXIDASE_1"/>
    <property type="match status" value="1"/>
</dbReference>
<dbReference type="Pfam" id="PF00141">
    <property type="entry name" value="peroxidase"/>
    <property type="match status" value="1"/>
</dbReference>
<comment type="caution">
    <text evidence="23">The sequence shown here is derived from an EMBL/GenBank/DDBJ whole genome shotgun (WGS) entry which is preliminary data.</text>
</comment>
<dbReference type="Proteomes" id="UP000095767">
    <property type="component" value="Unassembled WGS sequence"/>
</dbReference>
<comment type="similarity">
    <text evidence="4">Belongs to the peroxidase family. Ascorbate peroxidase subfamily.</text>
</comment>
<keyword evidence="6 21" id="KW-0964">Secreted</keyword>
<feature type="binding site" evidence="18">
    <location>
        <position position="84"/>
    </location>
    <ligand>
        <name>Ca(2+)</name>
        <dbReference type="ChEBI" id="CHEBI:29108"/>
        <label>1</label>
    </ligand>
</feature>
<feature type="site" description="Transition state stabilizer" evidence="19">
    <location>
        <position position="70"/>
    </location>
</feature>
<keyword evidence="24" id="KW-1185">Reference proteome</keyword>
<dbReference type="EC" id="1.11.1.7" evidence="5 21"/>
<dbReference type="Gene3D" id="1.10.420.10">
    <property type="entry name" value="Peroxidase, domain 2"/>
    <property type="match status" value="1"/>
</dbReference>
<comment type="cofactor">
    <cofactor evidence="18 21">
        <name>heme b</name>
        <dbReference type="ChEBI" id="CHEBI:60344"/>
    </cofactor>
    <text evidence="18 21">Binds 1 heme b (iron(II)-protoporphyrin IX) group per subunit.</text>
</comment>
<keyword evidence="15 21" id="KW-0376">Hydrogen peroxide</keyword>
<dbReference type="Gene3D" id="1.10.520.10">
    <property type="match status" value="1"/>
</dbReference>
<feature type="binding site" evidence="18">
    <location>
        <position position="96"/>
    </location>
    <ligand>
        <name>Ca(2+)</name>
        <dbReference type="ChEBI" id="CHEBI:29108"/>
        <label>1</label>
    </ligand>
</feature>
<dbReference type="GO" id="GO:0005576">
    <property type="term" value="C:extracellular region"/>
    <property type="evidence" value="ECO:0007669"/>
    <property type="project" value="UniProtKB-SubCell"/>
</dbReference>
<evidence type="ECO:0000256" key="6">
    <source>
        <dbReference type="ARBA" id="ARBA00022525"/>
    </source>
</evidence>
<feature type="binding site" evidence="18">
    <location>
        <position position="82"/>
    </location>
    <ligand>
        <name>Ca(2+)</name>
        <dbReference type="ChEBI" id="CHEBI:29108"/>
        <label>1</label>
    </ligand>
</feature>
<comment type="cofactor">
    <cofactor evidence="18 21">
        <name>Ca(2+)</name>
        <dbReference type="ChEBI" id="CHEBI:29108"/>
    </cofactor>
    <text evidence="18 21">Binds 2 calcium ions per subunit.</text>
</comment>
<dbReference type="AlphaFoldDB" id="A0A1E5VEX0"/>
<dbReference type="GO" id="GO:0006979">
    <property type="term" value="P:response to oxidative stress"/>
    <property type="evidence" value="ECO:0007669"/>
    <property type="project" value="UniProtKB-UniRule"/>
</dbReference>
<evidence type="ECO:0000256" key="9">
    <source>
        <dbReference type="ARBA" id="ARBA00022723"/>
    </source>
</evidence>
<feature type="binding site" evidence="18">
    <location>
        <position position="80"/>
    </location>
    <ligand>
        <name>Ca(2+)</name>
        <dbReference type="ChEBI" id="CHEBI:29108"/>
        <label>1</label>
    </ligand>
</feature>
<feature type="binding site" evidence="18">
    <location>
        <position position="78"/>
    </location>
    <ligand>
        <name>Ca(2+)</name>
        <dbReference type="ChEBI" id="CHEBI:29108"/>
        <label>1</label>
    </ligand>
</feature>
<dbReference type="InterPro" id="IPR002016">
    <property type="entry name" value="Haem_peroxidase"/>
</dbReference>
<dbReference type="PRINTS" id="PR00458">
    <property type="entry name" value="PEROXIDASE"/>
</dbReference>
<dbReference type="InterPro" id="IPR000823">
    <property type="entry name" value="Peroxidase_pln"/>
</dbReference>
<keyword evidence="10 21" id="KW-0732">Signal</keyword>
<protein>
    <recommendedName>
        <fullName evidence="5 21">Peroxidase</fullName>
        <ecNumber evidence="5 21">1.11.1.7</ecNumber>
    </recommendedName>
</protein>
<dbReference type="InterPro" id="IPR033905">
    <property type="entry name" value="Secretory_peroxidase"/>
</dbReference>
<evidence type="ECO:0000256" key="5">
    <source>
        <dbReference type="ARBA" id="ARBA00012313"/>
    </source>
</evidence>
<evidence type="ECO:0000256" key="14">
    <source>
        <dbReference type="ARBA" id="ARBA00023157"/>
    </source>
</evidence>
<dbReference type="SUPFAM" id="SSF48113">
    <property type="entry name" value="Heme-dependent peroxidases"/>
    <property type="match status" value="1"/>
</dbReference>
<organism evidence="23 24">
    <name type="scientific">Dichanthelium oligosanthes</name>
    <dbReference type="NCBI Taxonomy" id="888268"/>
    <lineage>
        <taxon>Eukaryota</taxon>
        <taxon>Viridiplantae</taxon>
        <taxon>Streptophyta</taxon>
        <taxon>Embryophyta</taxon>
        <taxon>Tracheophyta</taxon>
        <taxon>Spermatophyta</taxon>
        <taxon>Magnoliopsida</taxon>
        <taxon>Liliopsida</taxon>
        <taxon>Poales</taxon>
        <taxon>Poaceae</taxon>
        <taxon>PACMAD clade</taxon>
        <taxon>Panicoideae</taxon>
        <taxon>Panicodae</taxon>
        <taxon>Paniceae</taxon>
        <taxon>Dichantheliinae</taxon>
        <taxon>Dichanthelium</taxon>
    </lineage>
</organism>
<keyword evidence="7 21" id="KW-0575">Peroxidase</keyword>
<feature type="chain" id="PRO_5009028244" description="Peroxidase" evidence="21">
    <location>
        <begin position="33"/>
        <end position="338"/>
    </location>
</feature>
<keyword evidence="12 21" id="KW-0560">Oxidoreductase</keyword>
<evidence type="ECO:0000256" key="4">
    <source>
        <dbReference type="ARBA" id="ARBA00006873"/>
    </source>
</evidence>
<evidence type="ECO:0000256" key="10">
    <source>
        <dbReference type="ARBA" id="ARBA00022729"/>
    </source>
</evidence>
<dbReference type="InterPro" id="IPR019793">
    <property type="entry name" value="Peroxidases_heam-ligand_BS"/>
</dbReference>
<dbReference type="FunFam" id="1.10.520.10:FF:000008">
    <property type="entry name" value="Peroxidase"/>
    <property type="match status" value="1"/>
</dbReference>
<comment type="catalytic activity">
    <reaction evidence="1 21">
        <text>2 a phenolic donor + H2O2 = 2 a phenolic radical donor + 2 H2O</text>
        <dbReference type="Rhea" id="RHEA:56136"/>
        <dbReference type="ChEBI" id="CHEBI:15377"/>
        <dbReference type="ChEBI" id="CHEBI:16240"/>
        <dbReference type="ChEBI" id="CHEBI:139520"/>
        <dbReference type="ChEBI" id="CHEBI:139521"/>
        <dbReference type="EC" id="1.11.1.7"/>
    </reaction>
</comment>